<organism evidence="3 4">
    <name type="scientific">Pasteurella testudinis DSM 23072</name>
    <dbReference type="NCBI Taxonomy" id="1122938"/>
    <lineage>
        <taxon>Bacteria</taxon>
        <taxon>Pseudomonadati</taxon>
        <taxon>Pseudomonadota</taxon>
        <taxon>Gammaproteobacteria</taxon>
        <taxon>Pasteurellales</taxon>
        <taxon>Pasteurellaceae</taxon>
        <taxon>Pasteurella</taxon>
    </lineage>
</organism>
<dbReference type="PROSITE" id="PS50943">
    <property type="entry name" value="HTH_CROC1"/>
    <property type="match status" value="1"/>
</dbReference>
<dbReference type="InterPro" id="IPR001387">
    <property type="entry name" value="Cro/C1-type_HTH"/>
</dbReference>
<feature type="domain" description="HTH cro/C1-type" evidence="2">
    <location>
        <begin position="13"/>
        <end position="67"/>
    </location>
</feature>
<evidence type="ECO:0000313" key="4">
    <source>
        <dbReference type="Proteomes" id="UP000192408"/>
    </source>
</evidence>
<dbReference type="CDD" id="cd00093">
    <property type="entry name" value="HTH_XRE"/>
    <property type="match status" value="1"/>
</dbReference>
<dbReference type="GO" id="GO:0003677">
    <property type="term" value="F:DNA binding"/>
    <property type="evidence" value="ECO:0007669"/>
    <property type="project" value="InterPro"/>
</dbReference>
<name>A0A1W1UU32_9PAST</name>
<dbReference type="EMBL" id="FWWV01000015">
    <property type="protein sequence ID" value="SMB84563.1"/>
    <property type="molecule type" value="Genomic_DNA"/>
</dbReference>
<keyword evidence="4" id="KW-1185">Reference proteome</keyword>
<dbReference type="Gene3D" id="1.10.260.40">
    <property type="entry name" value="lambda repressor-like DNA-binding domains"/>
    <property type="match status" value="1"/>
</dbReference>
<dbReference type="STRING" id="1122938.SAMN05660772_02308"/>
<feature type="region of interest" description="Disordered" evidence="1">
    <location>
        <begin position="72"/>
        <end position="92"/>
    </location>
</feature>
<reference evidence="4" key="1">
    <citation type="submission" date="2017-04" db="EMBL/GenBank/DDBJ databases">
        <authorList>
            <person name="Varghese N."/>
            <person name="Submissions S."/>
        </authorList>
    </citation>
    <scope>NUCLEOTIDE SEQUENCE [LARGE SCALE GENOMIC DNA]</scope>
    <source>
        <strain evidence="4">DSM 23072</strain>
    </source>
</reference>
<dbReference type="RefSeq" id="WP_084256991.1">
    <property type="nucleotide sequence ID" value="NZ_FWWV01000015.1"/>
</dbReference>
<protein>
    <submittedName>
        <fullName evidence="3">HTH-type transcriptional regulator / antitoxin HipB</fullName>
    </submittedName>
</protein>
<proteinExistence type="predicted"/>
<evidence type="ECO:0000259" key="2">
    <source>
        <dbReference type="PROSITE" id="PS50943"/>
    </source>
</evidence>
<accession>A0A1W1UU32</accession>
<gene>
    <name evidence="3" type="ORF">SAMN05660772_02308</name>
</gene>
<dbReference type="InterPro" id="IPR010982">
    <property type="entry name" value="Lambda_DNA-bd_dom_sf"/>
</dbReference>
<dbReference type="SUPFAM" id="SSF47413">
    <property type="entry name" value="lambda repressor-like DNA-binding domains"/>
    <property type="match status" value="1"/>
</dbReference>
<dbReference type="Pfam" id="PF01381">
    <property type="entry name" value="HTH_3"/>
    <property type="match status" value="1"/>
</dbReference>
<dbReference type="SMART" id="SM00530">
    <property type="entry name" value="HTH_XRE"/>
    <property type="match status" value="1"/>
</dbReference>
<evidence type="ECO:0000313" key="3">
    <source>
        <dbReference type="EMBL" id="SMB84563.1"/>
    </source>
</evidence>
<dbReference type="Proteomes" id="UP000192408">
    <property type="component" value="Unassembled WGS sequence"/>
</dbReference>
<evidence type="ECO:0000256" key="1">
    <source>
        <dbReference type="SAM" id="MobiDB-lite"/>
    </source>
</evidence>
<dbReference type="AlphaFoldDB" id="A0A1W1UU32"/>
<sequence>MAITTAKMLAHALKEFRYQNKLSQSQVALLAGVKQATVSAFENQPERSKVDTLFNLLSALELEITLSPRHKTVTPASTQIQEPTPDFDDEDW</sequence>